<dbReference type="InterPro" id="IPR019269">
    <property type="entry name" value="BLOC1_su2"/>
</dbReference>
<protein>
    <submittedName>
        <fullName evidence="5">Biogenesis of lysosome-related organelles complex 1 subunit 2</fullName>
    </submittedName>
</protein>
<sequence length="817" mass="91529">MEEEKDELAESLSDLFTHVSALVKGELQGTNNLLQLIEKMNLRVADEYKGFGDIASGLRVFVEQLNKKNGGFDDVDPSSQGAGAAFVVETSSATAHGVPYTIPPWSEPPQHPFFLEVLKDGAIIEQFDLSEKGAYMFGRVDLCDFVLEHPTISRFHAVLQFKNTGEAFLYDLESTHGTFINKNQVKKKFYSKLHVGDVVRFGHSDTKRILSCNICTIGLCSSSSRLYIFQGPSELMPPEGDLKRLRNVKIREEMQDREASLSRARVEASLADGISWGMAEDAIEETTEDDVGEVTWQTYKGPLTEKQEKTQLLVILCGSYDGKVIYGLCTHHLPHYRSWPCISCYLKSKEVNAKMANMRKEIDAIRVKDISQGGLTQGQQTQIARNEQRMTQIMEELENLEETLNESIQEALGARSGRVNYGKKEGLTEDEDDAQSDEDDFYDRTKKKPVIKKSVEEQQIETVDSLLDKKEAIIKEIEKKTHLLAEEKTKMMSKPEPEASTEGSDALDAYMSGLSSQLVVDATTQIQKDMSDLKVELDRIQYLLKIADPTGDALKRRNAKGQTSQSTQLKIPNPVISKMPPPKQKKNTSIVKPEVDASHKEEISSTVKQTSEPSEDDKKAPKENDSEKTKFVLPKPQWLGDVKDVKKEENEHQEVPLEMDEDTEFVSYKDRKTLMQVDDQPVESSIEAAPGGLIKRKRKQKETEATTDSAQEVSTSSSADAETAAADAVALLLKHTRGYSELDEVGDEGKDIQGEGSSRKTKRVLGPERPAFLERDPEYESWVPPEDNERQQELPWPSGTGWMLSATEQKEAGIVFK</sequence>
<dbReference type="Pfam" id="PF10046">
    <property type="entry name" value="BLOC1_2"/>
    <property type="match status" value="1"/>
</dbReference>
<feature type="compositionally biased region" description="Basic and acidic residues" evidence="3">
    <location>
        <begin position="616"/>
        <end position="630"/>
    </location>
</feature>
<evidence type="ECO:0000313" key="6">
    <source>
        <dbReference type="Proteomes" id="UP001180020"/>
    </source>
</evidence>
<feature type="region of interest" description="Disordered" evidence="3">
    <location>
        <begin position="551"/>
        <end position="636"/>
    </location>
</feature>
<reference evidence="5" key="2">
    <citation type="submission" date="2023-06" db="EMBL/GenBank/DDBJ databases">
        <authorList>
            <person name="Ma L."/>
            <person name="Liu K.-W."/>
            <person name="Li Z."/>
            <person name="Hsiao Y.-Y."/>
            <person name="Qi Y."/>
            <person name="Fu T."/>
            <person name="Tang G."/>
            <person name="Zhang D."/>
            <person name="Sun W.-H."/>
            <person name="Liu D.-K."/>
            <person name="Li Y."/>
            <person name="Chen G.-Z."/>
            <person name="Liu X.-D."/>
            <person name="Liao X.-Y."/>
            <person name="Jiang Y.-T."/>
            <person name="Yu X."/>
            <person name="Hao Y."/>
            <person name="Huang J."/>
            <person name="Zhao X.-W."/>
            <person name="Ke S."/>
            <person name="Chen Y.-Y."/>
            <person name="Wu W.-L."/>
            <person name="Hsu J.-L."/>
            <person name="Lin Y.-F."/>
            <person name="Huang M.-D."/>
            <person name="Li C.-Y."/>
            <person name="Huang L."/>
            <person name="Wang Z.-W."/>
            <person name="Zhao X."/>
            <person name="Zhong W.-Y."/>
            <person name="Peng D.-H."/>
            <person name="Ahmad S."/>
            <person name="Lan S."/>
            <person name="Zhang J.-S."/>
            <person name="Tsai W.-C."/>
            <person name="Van De Peer Y."/>
            <person name="Liu Z.-J."/>
        </authorList>
    </citation>
    <scope>NUCLEOTIDE SEQUENCE</scope>
    <source>
        <strain evidence="5">CP</strain>
        <tissue evidence="5">Leaves</tissue>
    </source>
</reference>
<evidence type="ECO:0000259" key="4">
    <source>
        <dbReference type="PROSITE" id="PS50006"/>
    </source>
</evidence>
<feature type="compositionally biased region" description="Polar residues" evidence="3">
    <location>
        <begin position="560"/>
        <end position="570"/>
    </location>
</feature>
<comment type="similarity">
    <text evidence="1">Belongs to the BLOC1S2 family.</text>
</comment>
<dbReference type="Gene3D" id="2.60.200.20">
    <property type="match status" value="1"/>
</dbReference>
<name>A0AAV9EBW6_ACOCL</name>
<dbReference type="CDD" id="cd22677">
    <property type="entry name" value="FHA_Kanadaptin"/>
    <property type="match status" value="1"/>
</dbReference>
<reference evidence="5" key="1">
    <citation type="journal article" date="2023" name="Nat. Commun.">
        <title>Diploid and tetraploid genomes of Acorus and the evolution of monocots.</title>
        <authorList>
            <person name="Ma L."/>
            <person name="Liu K.W."/>
            <person name="Li Z."/>
            <person name="Hsiao Y.Y."/>
            <person name="Qi Y."/>
            <person name="Fu T."/>
            <person name="Tang G.D."/>
            <person name="Zhang D."/>
            <person name="Sun W.H."/>
            <person name="Liu D.K."/>
            <person name="Li Y."/>
            <person name="Chen G.Z."/>
            <person name="Liu X.D."/>
            <person name="Liao X.Y."/>
            <person name="Jiang Y.T."/>
            <person name="Yu X."/>
            <person name="Hao Y."/>
            <person name="Huang J."/>
            <person name="Zhao X.W."/>
            <person name="Ke S."/>
            <person name="Chen Y.Y."/>
            <person name="Wu W.L."/>
            <person name="Hsu J.L."/>
            <person name="Lin Y.F."/>
            <person name="Huang M.D."/>
            <person name="Li C.Y."/>
            <person name="Huang L."/>
            <person name="Wang Z.W."/>
            <person name="Zhao X."/>
            <person name="Zhong W.Y."/>
            <person name="Peng D.H."/>
            <person name="Ahmad S."/>
            <person name="Lan S."/>
            <person name="Zhang J.S."/>
            <person name="Tsai W.C."/>
            <person name="Van de Peer Y."/>
            <person name="Liu Z.J."/>
        </authorList>
    </citation>
    <scope>NUCLEOTIDE SEQUENCE</scope>
    <source>
        <strain evidence="5">CP</strain>
    </source>
</reference>
<feature type="region of interest" description="Disordered" evidence="3">
    <location>
        <begin position="423"/>
        <end position="442"/>
    </location>
</feature>
<feature type="compositionally biased region" description="Low complexity" evidence="3">
    <location>
        <begin position="712"/>
        <end position="723"/>
    </location>
</feature>
<dbReference type="AlphaFoldDB" id="A0AAV9EBW6"/>
<feature type="compositionally biased region" description="Basic and acidic residues" evidence="3">
    <location>
        <begin position="593"/>
        <end position="603"/>
    </location>
</feature>
<comment type="caution">
    <text evidence="5">The sequence shown here is derived from an EMBL/GenBank/DDBJ whole genome shotgun (WGS) entry which is preliminary data.</text>
</comment>
<organism evidence="5 6">
    <name type="scientific">Acorus calamus</name>
    <name type="common">Sweet flag</name>
    <dbReference type="NCBI Taxonomy" id="4465"/>
    <lineage>
        <taxon>Eukaryota</taxon>
        <taxon>Viridiplantae</taxon>
        <taxon>Streptophyta</taxon>
        <taxon>Embryophyta</taxon>
        <taxon>Tracheophyta</taxon>
        <taxon>Spermatophyta</taxon>
        <taxon>Magnoliopsida</taxon>
        <taxon>Liliopsida</taxon>
        <taxon>Acoraceae</taxon>
        <taxon>Acorus</taxon>
    </lineage>
</organism>
<dbReference type="InterPro" id="IPR050923">
    <property type="entry name" value="Cell_Proc_Reg/RNA_Proc"/>
</dbReference>
<dbReference type="Pfam" id="PF00498">
    <property type="entry name" value="FHA"/>
    <property type="match status" value="1"/>
</dbReference>
<feature type="coiled-coil region" evidence="2">
    <location>
        <begin position="460"/>
        <end position="487"/>
    </location>
</feature>
<dbReference type="PROSITE" id="PS50006">
    <property type="entry name" value="FHA_DOMAIN"/>
    <property type="match status" value="1"/>
</dbReference>
<dbReference type="SMART" id="SM00240">
    <property type="entry name" value="FHA"/>
    <property type="match status" value="1"/>
</dbReference>
<gene>
    <name evidence="5" type="primary">BLOS2</name>
    <name evidence="5" type="ORF">QJS10_CPA08g01839</name>
</gene>
<dbReference type="PANTHER" id="PTHR23308">
    <property type="entry name" value="NUCLEAR INHIBITOR OF PROTEIN PHOSPHATASE-1"/>
    <property type="match status" value="1"/>
</dbReference>
<feature type="compositionally biased region" description="Acidic residues" evidence="3">
    <location>
        <begin position="428"/>
        <end position="441"/>
    </location>
</feature>
<feature type="domain" description="FHA" evidence="4">
    <location>
        <begin position="135"/>
        <end position="185"/>
    </location>
</feature>
<evidence type="ECO:0000256" key="3">
    <source>
        <dbReference type="SAM" id="MobiDB-lite"/>
    </source>
</evidence>
<feature type="coiled-coil region" evidence="2">
    <location>
        <begin position="348"/>
        <end position="414"/>
    </location>
</feature>
<proteinExistence type="inferred from homology"/>
<evidence type="ECO:0000256" key="1">
    <source>
        <dbReference type="ARBA" id="ARBA00008468"/>
    </source>
</evidence>
<dbReference type="Proteomes" id="UP001180020">
    <property type="component" value="Unassembled WGS sequence"/>
</dbReference>
<feature type="region of interest" description="Disordered" evidence="3">
    <location>
        <begin position="676"/>
        <end position="723"/>
    </location>
</feature>
<evidence type="ECO:0000313" key="5">
    <source>
        <dbReference type="EMBL" id="KAK1310664.1"/>
    </source>
</evidence>
<keyword evidence="2" id="KW-0175">Coiled coil</keyword>
<dbReference type="EMBL" id="JAUJYO010000008">
    <property type="protein sequence ID" value="KAK1310664.1"/>
    <property type="molecule type" value="Genomic_DNA"/>
</dbReference>
<dbReference type="SUPFAM" id="SSF49879">
    <property type="entry name" value="SMAD/FHA domain"/>
    <property type="match status" value="1"/>
</dbReference>
<accession>A0AAV9EBW6</accession>
<feature type="region of interest" description="Disordered" evidence="3">
    <location>
        <begin position="744"/>
        <end position="801"/>
    </location>
</feature>
<evidence type="ECO:0000256" key="2">
    <source>
        <dbReference type="SAM" id="Coils"/>
    </source>
</evidence>
<keyword evidence="6" id="KW-1185">Reference proteome</keyword>
<dbReference type="InterPro" id="IPR000253">
    <property type="entry name" value="FHA_dom"/>
</dbReference>
<dbReference type="InterPro" id="IPR008984">
    <property type="entry name" value="SMAD_FHA_dom_sf"/>
</dbReference>
<dbReference type="FunFam" id="2.60.200.20:FF:000053">
    <property type="entry name" value="Os06g0275900 protein"/>
    <property type="match status" value="1"/>
</dbReference>